<keyword evidence="1" id="KW-0472">Membrane</keyword>
<keyword evidence="1" id="KW-1133">Transmembrane helix</keyword>
<dbReference type="EMBL" id="UOEO01000058">
    <property type="protein sequence ID" value="VAW16780.1"/>
    <property type="molecule type" value="Genomic_DNA"/>
</dbReference>
<gene>
    <name evidence="2" type="ORF">MNBD_ALPHA12-2041</name>
</gene>
<evidence type="ECO:0000256" key="1">
    <source>
        <dbReference type="SAM" id="Phobius"/>
    </source>
</evidence>
<keyword evidence="1" id="KW-0812">Transmembrane</keyword>
<name>A0A3B0TJ55_9ZZZZ</name>
<reference evidence="2" key="1">
    <citation type="submission" date="2018-06" db="EMBL/GenBank/DDBJ databases">
        <authorList>
            <person name="Zhirakovskaya E."/>
        </authorList>
    </citation>
    <scope>NUCLEOTIDE SEQUENCE</scope>
</reference>
<feature type="transmembrane region" description="Helical" evidence="1">
    <location>
        <begin position="27"/>
        <end position="49"/>
    </location>
</feature>
<proteinExistence type="predicted"/>
<accession>A0A3B0TJ55</accession>
<organism evidence="2">
    <name type="scientific">hydrothermal vent metagenome</name>
    <dbReference type="NCBI Taxonomy" id="652676"/>
    <lineage>
        <taxon>unclassified sequences</taxon>
        <taxon>metagenomes</taxon>
        <taxon>ecological metagenomes</taxon>
    </lineage>
</organism>
<sequence length="214" mass="23277">MSAAANSARDFGKIYARLERRNNIVGFLRLAVPLFGILLAAWLIAQIILANLAKDYGLNAIRIESGQVVVDGPRYSGVMPNGTSYEIVARAARAGINATDIINLEDATITIREKTGYELIASAPVAQLRLTEQKVVVNSLMRTRDSNGVRGELTNSVINWPDQTLTTTGPVRIEFKDGAMLEAQTLIYNAATSTWDFTGVRYTVAPDNGKENSS</sequence>
<dbReference type="AlphaFoldDB" id="A0A3B0TJ55"/>
<protein>
    <submittedName>
        <fullName evidence="2">Uncharacterized protein</fullName>
    </submittedName>
</protein>
<evidence type="ECO:0000313" key="2">
    <source>
        <dbReference type="EMBL" id="VAW16780.1"/>
    </source>
</evidence>